<evidence type="ECO:0008006" key="7">
    <source>
        <dbReference type="Google" id="ProtNLM"/>
    </source>
</evidence>
<gene>
    <name evidence="5" type="primary">TDEL0F02560</name>
    <name evidence="5" type="ORF">TDEL_0F02560</name>
</gene>
<name>G8ZWS3_TORDE</name>
<dbReference type="HOGENOM" id="CLU_014997_0_0_1"/>
<dbReference type="PANTHER" id="PTHR28221">
    <property type="entry name" value="RNA POLYMERASE I-SPECIFIC TRANSCRIPTION INITIATION FACTOR RRN6"/>
    <property type="match status" value="1"/>
</dbReference>
<feature type="compositionally biased region" description="Polar residues" evidence="1">
    <location>
        <begin position="794"/>
        <end position="803"/>
    </location>
</feature>
<organism evidence="5 6">
    <name type="scientific">Torulaspora delbrueckii</name>
    <name type="common">Yeast</name>
    <name type="synonym">Candida colliculosa</name>
    <dbReference type="NCBI Taxonomy" id="4950"/>
    <lineage>
        <taxon>Eukaryota</taxon>
        <taxon>Fungi</taxon>
        <taxon>Dikarya</taxon>
        <taxon>Ascomycota</taxon>
        <taxon>Saccharomycotina</taxon>
        <taxon>Saccharomycetes</taxon>
        <taxon>Saccharomycetales</taxon>
        <taxon>Saccharomycetaceae</taxon>
        <taxon>Torulaspora</taxon>
    </lineage>
</organism>
<dbReference type="KEGG" id="tdl:TDEL_0F02560"/>
<feature type="compositionally biased region" description="Polar residues" evidence="1">
    <location>
        <begin position="818"/>
        <end position="851"/>
    </location>
</feature>
<evidence type="ECO:0000313" key="6">
    <source>
        <dbReference type="Proteomes" id="UP000005627"/>
    </source>
</evidence>
<evidence type="ECO:0000259" key="2">
    <source>
        <dbReference type="Pfam" id="PF10214"/>
    </source>
</evidence>
<evidence type="ECO:0000256" key="1">
    <source>
        <dbReference type="SAM" id="MobiDB-lite"/>
    </source>
</evidence>
<dbReference type="RefSeq" id="XP_003682278.1">
    <property type="nucleotide sequence ID" value="XM_003682230.1"/>
</dbReference>
<dbReference type="InterPro" id="IPR048537">
    <property type="entry name" value="RRN6_HB"/>
</dbReference>
<dbReference type="InParanoid" id="G8ZWS3"/>
<dbReference type="PANTHER" id="PTHR28221:SF2">
    <property type="entry name" value="RNA POLYMERASE I-SPECIFIC TRANSCRIPTION INITIATION FACTOR RRN6"/>
    <property type="match status" value="1"/>
</dbReference>
<sequence>MESELPRKSPTGAQLGLGVRSAALYVSERQQSNGSESKWLGACDDQLAVDLSKLCVSNKRCIINDRATRTPSNDEIDDDDDILSSDDEEMDEEANEHWREVLLSRLNWDRLSPVIPPNLQYFKDVEFDDEHMYDVKQNQVKSPLDFVPENLISDLTRSDLVSPTRNKGKPNAKGSISYDPAVGSLLITGAVQTIPDLRNNYNQHHIIAFSCGKTNSILKIGLLEYTSPSSLTEQIRQAASIQLGSTIKGIKLPEYSSMLDRRSDLIGVMTESALHVIKIECITSRMEIKTSVCEPLPFQDFSDFPFADFAFNPWDLQQFAVIDVKGNFGIGRLPKSFKIGHKARILREYGGSIFDPEELSNWKKIEWSSSFSRLLVMDRSKMIELDFRQDWQLEVIQSKTWSRLLDYQRLDDDYGILLTSREIIVISTKQTSEHISREVSWKHDLDPNDSTLRFCIRKVNSGGKKLLLVSIFSRNHSFLYIHPFLMNGDESLIQSAGSSTILQIPHIKNGLRGIWLHDSTINDLNESQKLDIFQEVCLSLFVNETDGGKLWHYIISNDSTKLENWGTYTDASRTNLSDVEIDVLWPKHMHHKLDQIKKSITFTKTDKEDTAAEDKLLQAYGYQLSEAINELLIDWNDPQESLLGTQPLIKDLVEIPHDFNLKEFGSMLSQLFNHYHDQALVFTKFDTISSPILYEKIEDLEMLYNKLLQCWDLVTPDSEILTQGVIKHVIYSCLRLWKPSLYKAKETQIFDSLSKPYRNIIGMWDDDDTDLIRPQTDTTSADYSGILASSQSQIPTIKSSQSRPAKKHRMVAAGLTTGRVSKPSSNISSLRDTGSTFSMLSSSQPSNTLPDTMTPAFTLMHPPSASLSQSQSSQRSRRKKKRVGGFG</sequence>
<dbReference type="AlphaFoldDB" id="G8ZWS3"/>
<evidence type="ECO:0000259" key="3">
    <source>
        <dbReference type="Pfam" id="PF20639"/>
    </source>
</evidence>
<dbReference type="InterPro" id="IPR048536">
    <property type="entry name" value="Rrn6_K-rich"/>
</dbReference>
<feature type="domain" description="RRN6 K-rich C-terminal" evidence="3">
    <location>
        <begin position="757"/>
        <end position="886"/>
    </location>
</feature>
<feature type="domain" description="RRN6 helical bundle" evidence="4">
    <location>
        <begin position="601"/>
        <end position="733"/>
    </location>
</feature>
<dbReference type="InterPro" id="IPR019350">
    <property type="entry name" value="RNA_pol_I-sp_TIF_RRN6-like"/>
</dbReference>
<evidence type="ECO:0000259" key="4">
    <source>
        <dbReference type="Pfam" id="PF20640"/>
    </source>
</evidence>
<feature type="domain" description="RRN6 beta-propeller" evidence="2">
    <location>
        <begin position="179"/>
        <end position="505"/>
    </location>
</feature>
<dbReference type="Pfam" id="PF20640">
    <property type="entry name" value="Rrn6_HB"/>
    <property type="match status" value="1"/>
</dbReference>
<evidence type="ECO:0000313" key="5">
    <source>
        <dbReference type="EMBL" id="CCE93067.1"/>
    </source>
</evidence>
<dbReference type="Proteomes" id="UP000005627">
    <property type="component" value="Chromosome 6"/>
</dbReference>
<dbReference type="GO" id="GO:0001179">
    <property type="term" value="F:RNA polymerase I general transcription initiation factor binding"/>
    <property type="evidence" value="ECO:0007669"/>
    <property type="project" value="EnsemblFungi"/>
</dbReference>
<dbReference type="GO" id="GO:0001163">
    <property type="term" value="F:RNA polymerase I transcription regulatory region sequence-specific DNA binding"/>
    <property type="evidence" value="ECO:0007669"/>
    <property type="project" value="EnsemblFungi"/>
</dbReference>
<dbReference type="InterPro" id="IPR048535">
    <property type="entry name" value="RRN6_beta-prop"/>
</dbReference>
<feature type="region of interest" description="Disordered" evidence="1">
    <location>
        <begin position="794"/>
        <end position="887"/>
    </location>
</feature>
<dbReference type="EMBL" id="HE616747">
    <property type="protein sequence ID" value="CCE93067.1"/>
    <property type="molecule type" value="Genomic_DNA"/>
</dbReference>
<protein>
    <recommendedName>
        <fullName evidence="7">RNA polymerase I-specific transcription initiation factor RRN6</fullName>
    </recommendedName>
</protein>
<dbReference type="OrthoDB" id="4090074at2759"/>
<dbReference type="Pfam" id="PF10214">
    <property type="entry name" value="Rrn6_beta-prop"/>
    <property type="match status" value="1"/>
</dbReference>
<feature type="compositionally biased region" description="Basic residues" evidence="1">
    <location>
        <begin position="875"/>
        <end position="887"/>
    </location>
</feature>
<reference evidence="5 6" key="1">
    <citation type="journal article" date="2011" name="Proc. Natl. Acad. Sci. U.S.A.">
        <title>Evolutionary erosion of yeast sex chromosomes by mating-type switching accidents.</title>
        <authorList>
            <person name="Gordon J.L."/>
            <person name="Armisen D."/>
            <person name="Proux-Wera E."/>
            <person name="Oheigeartaigh S.S."/>
            <person name="Byrne K.P."/>
            <person name="Wolfe K.H."/>
        </authorList>
    </citation>
    <scope>NUCLEOTIDE SEQUENCE [LARGE SCALE GENOMIC DNA]</scope>
    <source>
        <strain evidence="6">ATCC 10662 / CBS 1146 / NBRC 0425 / NCYC 2629 / NRRL Y-866</strain>
    </source>
</reference>
<accession>G8ZWS3</accession>
<dbReference type="GO" id="GO:0070860">
    <property type="term" value="C:RNA polymerase I core factor complex"/>
    <property type="evidence" value="ECO:0007669"/>
    <property type="project" value="EnsemblFungi"/>
</dbReference>
<dbReference type="STRING" id="1076872.G8ZWS3"/>
<dbReference type="GeneID" id="11501527"/>
<dbReference type="FunCoup" id="G8ZWS3">
    <property type="interactions" value="32"/>
</dbReference>
<proteinExistence type="predicted"/>
<dbReference type="eggNOG" id="ENOG502QRAW">
    <property type="taxonomic scope" value="Eukaryota"/>
</dbReference>
<dbReference type="GO" id="GO:0042790">
    <property type="term" value="P:nucleolar large rRNA transcription by RNA polymerase I"/>
    <property type="evidence" value="ECO:0007669"/>
    <property type="project" value="EnsemblFungi"/>
</dbReference>
<keyword evidence="6" id="KW-1185">Reference proteome</keyword>
<dbReference type="Pfam" id="PF20639">
    <property type="entry name" value="Rrn6_K-rich"/>
    <property type="match status" value="1"/>
</dbReference>